<feature type="region of interest" description="Disordered" evidence="1">
    <location>
        <begin position="191"/>
        <end position="210"/>
    </location>
</feature>
<protein>
    <submittedName>
        <fullName evidence="2">Uncharacterized protein</fullName>
    </submittedName>
</protein>
<dbReference type="AlphaFoldDB" id="A0AAE8SYY6"/>
<dbReference type="EMBL" id="ONZQ02000013">
    <property type="protein sequence ID" value="SPO05552.1"/>
    <property type="molecule type" value="Genomic_DNA"/>
</dbReference>
<evidence type="ECO:0000313" key="2">
    <source>
        <dbReference type="EMBL" id="SPO05552.1"/>
    </source>
</evidence>
<reference evidence="2" key="1">
    <citation type="submission" date="2018-03" db="EMBL/GenBank/DDBJ databases">
        <authorList>
            <person name="Guldener U."/>
        </authorList>
    </citation>
    <scope>NUCLEOTIDE SEQUENCE</scope>
</reference>
<evidence type="ECO:0000313" key="3">
    <source>
        <dbReference type="Proteomes" id="UP001187682"/>
    </source>
</evidence>
<evidence type="ECO:0000256" key="1">
    <source>
        <dbReference type="SAM" id="MobiDB-lite"/>
    </source>
</evidence>
<sequence length="476" mass="51782">MSIVTHDPTERDTRPNTNLLSLLTNHLVLQHTAPHLTARDRLALGATSNDFRHLVHHSPGVFRHLDLSVVKAAKLDLSHSGEAWRNDQDDENVTEDDFYSRPLRGVFATLQRRDLLSDVQTLVLDGLSVTAELCNEIITNPAYNVRILSVRGVKNLNERGLRGVLKYACRPSRPAGTPKLKGLYIFTEPSRDSLSKKPATPAHGEEASSGAASGDLWYDVKGRVVQRDISAEWANTLIDCQGIIAFDAVLCTGPCHLNSTATGTVPAGNPWAAATVALPGCRGCGSAPEGLTSFHSAADKSQLPLLPDVPLLSSSLRAATFPTSTGMSFVARCSACVQDRHCATCNVWWCEACYTPPQSGLSAVADFEYGARKVHRSCLECGYGCNDCISRTQKCCTGCGGGYCITHNEGSTSTLCDWCSTRKRRAAASRRQHSPPTTKSQLAWATWMRTQNSIGEQRARERSFPREALRCLAARS</sequence>
<name>A0AAE8SYY6_9PEZI</name>
<keyword evidence="3" id="KW-1185">Reference proteome</keyword>
<dbReference type="Proteomes" id="UP001187682">
    <property type="component" value="Unassembled WGS sequence"/>
</dbReference>
<proteinExistence type="predicted"/>
<organism evidence="2 3">
    <name type="scientific">Cephalotrichum gorgonifer</name>
    <dbReference type="NCBI Taxonomy" id="2041049"/>
    <lineage>
        <taxon>Eukaryota</taxon>
        <taxon>Fungi</taxon>
        <taxon>Dikarya</taxon>
        <taxon>Ascomycota</taxon>
        <taxon>Pezizomycotina</taxon>
        <taxon>Sordariomycetes</taxon>
        <taxon>Hypocreomycetidae</taxon>
        <taxon>Microascales</taxon>
        <taxon>Microascaceae</taxon>
        <taxon>Cephalotrichum</taxon>
    </lineage>
</organism>
<comment type="caution">
    <text evidence="2">The sequence shown here is derived from an EMBL/GenBank/DDBJ whole genome shotgun (WGS) entry which is preliminary data.</text>
</comment>
<accession>A0AAE8SYY6</accession>
<gene>
    <name evidence="2" type="ORF">DNG_08239</name>
</gene>